<comment type="caution">
    <text evidence="1">The sequence shown here is derived from an EMBL/GenBank/DDBJ whole genome shotgun (WGS) entry which is preliminary data.</text>
</comment>
<gene>
    <name evidence="1" type="ORF">GNZ21_04475</name>
</gene>
<accession>A0A7K1UGM6</accession>
<evidence type="ECO:0000313" key="1">
    <source>
        <dbReference type="EMBL" id="MVT25623.1"/>
    </source>
</evidence>
<evidence type="ECO:0000313" key="2">
    <source>
        <dbReference type="Proteomes" id="UP000460157"/>
    </source>
</evidence>
<proteinExistence type="predicted"/>
<dbReference type="OrthoDB" id="4419465at2"/>
<keyword evidence="2" id="KW-1185">Reference proteome</keyword>
<dbReference type="Proteomes" id="UP000460157">
    <property type="component" value="Unassembled WGS sequence"/>
</dbReference>
<reference evidence="1 2" key="1">
    <citation type="submission" date="2019-12" db="EMBL/GenBank/DDBJ databases">
        <title>Nesterenkonia muleiensis sp. nov., a novel actinobacterium isolated from sap of Populus euphratica.</title>
        <authorList>
            <person name="Wang R."/>
        </authorList>
    </citation>
    <scope>NUCLEOTIDE SEQUENCE [LARGE SCALE GENOMIC DNA]</scope>
    <source>
        <strain evidence="1 2">F10</strain>
    </source>
</reference>
<dbReference type="AlphaFoldDB" id="A0A7K1UGM6"/>
<organism evidence="1 2">
    <name type="scientific">Nesterenkonia alkaliphila</name>
    <dbReference type="NCBI Taxonomy" id="1463631"/>
    <lineage>
        <taxon>Bacteria</taxon>
        <taxon>Bacillati</taxon>
        <taxon>Actinomycetota</taxon>
        <taxon>Actinomycetes</taxon>
        <taxon>Micrococcales</taxon>
        <taxon>Micrococcaceae</taxon>
        <taxon>Nesterenkonia</taxon>
    </lineage>
</organism>
<sequence>MGNPQGNQALTTEFVVASVGRRLGLSVAEPIIVHLPAVLAGMVRDHPEAPILQPGPAFASAHIADAEEKYEFTAALKDDNPRRHVGIWALWELFLGDDAQWIYSMSNDEATYSFDHSLWLARHEADWNRELLTQEVGNTWDRFTTDTSYFDPTEVRRLALALRALAPEEILEILVQVPVEWETSTSDLEALGWFLATRRFHVADRLDALNP</sequence>
<dbReference type="EMBL" id="WRPM01000030">
    <property type="protein sequence ID" value="MVT25623.1"/>
    <property type="molecule type" value="Genomic_DNA"/>
</dbReference>
<protein>
    <submittedName>
        <fullName evidence="1">Uncharacterized protein</fullName>
    </submittedName>
</protein>
<name>A0A7K1UGM6_9MICC</name>